<dbReference type="InterPro" id="IPR018163">
    <property type="entry name" value="Thr/Ala-tRNA-synth_IIc_edit"/>
</dbReference>
<dbReference type="InterPro" id="IPR050058">
    <property type="entry name" value="Ala-tRNA_ligase"/>
</dbReference>
<evidence type="ECO:0000256" key="8">
    <source>
        <dbReference type="ARBA" id="ARBA00022917"/>
    </source>
</evidence>
<dbReference type="NCBIfam" id="TIGR00344">
    <property type="entry name" value="alaS"/>
    <property type="match status" value="1"/>
</dbReference>
<dbReference type="SUPFAM" id="SSF55186">
    <property type="entry name" value="ThrRS/AlaRS common domain"/>
    <property type="match status" value="1"/>
</dbReference>
<dbReference type="SUPFAM" id="SSF56219">
    <property type="entry name" value="DNase I-like"/>
    <property type="match status" value="1"/>
</dbReference>
<comment type="caution">
    <text evidence="10">Lacks conserved residue(s) required for the propagation of feature annotation.</text>
</comment>
<evidence type="ECO:0000256" key="9">
    <source>
        <dbReference type="ARBA" id="ARBA00023146"/>
    </source>
</evidence>
<dbReference type="SUPFAM" id="SSF101353">
    <property type="entry name" value="Putative anticodon-binding domain of alanyl-tRNA synthetase (AlaRS)"/>
    <property type="match status" value="1"/>
</dbReference>
<dbReference type="Gene3D" id="3.30.980.10">
    <property type="entry name" value="Threonyl-trna Synthetase, Chain A, domain 2"/>
    <property type="match status" value="1"/>
</dbReference>
<comment type="similarity">
    <text evidence="1 10">Belongs to the class-II aminoacyl-tRNA synthetase family.</text>
</comment>
<keyword evidence="11" id="KW-0175">Coiled coil</keyword>
<dbReference type="Gene3D" id="2.40.30.130">
    <property type="match status" value="1"/>
</dbReference>
<gene>
    <name evidence="15" type="ORF">ANN_23948</name>
</gene>
<keyword evidence="4 10" id="KW-0436">Ligase</keyword>
<dbReference type="CDD" id="cd01650">
    <property type="entry name" value="RT_nLTR_like"/>
    <property type="match status" value="1"/>
</dbReference>
<reference evidence="15 16" key="1">
    <citation type="journal article" date="2022" name="Allergy">
        <title>Genome assembly and annotation of Periplaneta americana reveal a comprehensive cockroach allergen profile.</title>
        <authorList>
            <person name="Wang L."/>
            <person name="Xiong Q."/>
            <person name="Saelim N."/>
            <person name="Wang L."/>
            <person name="Nong W."/>
            <person name="Wan A.T."/>
            <person name="Shi M."/>
            <person name="Liu X."/>
            <person name="Cao Q."/>
            <person name="Hui J.H.L."/>
            <person name="Sookrung N."/>
            <person name="Leung T.F."/>
            <person name="Tungtrongchitr A."/>
            <person name="Tsui S.K.W."/>
        </authorList>
    </citation>
    <scope>NUCLEOTIDE SEQUENCE [LARGE SCALE GENOMIC DNA]</scope>
    <source>
        <strain evidence="15">PWHHKU_190912</strain>
    </source>
</reference>
<dbReference type="InterPro" id="IPR018162">
    <property type="entry name" value="Ala-tRNA-ligase_IIc_anticod-bd"/>
</dbReference>
<evidence type="ECO:0000256" key="2">
    <source>
        <dbReference type="ARBA" id="ARBA00013168"/>
    </source>
</evidence>
<dbReference type="InterPro" id="IPR005135">
    <property type="entry name" value="Endo/exonuclease/phosphatase"/>
</dbReference>
<dbReference type="InterPro" id="IPR009000">
    <property type="entry name" value="Transl_B-barrel_sf"/>
</dbReference>
<feature type="compositionally biased region" description="Basic and acidic residues" evidence="12">
    <location>
        <begin position="66"/>
        <end position="86"/>
    </location>
</feature>
<dbReference type="Gene3D" id="3.30.930.10">
    <property type="entry name" value="Bira Bifunctional Protein, Domain 2"/>
    <property type="match status" value="1"/>
</dbReference>
<evidence type="ECO:0000256" key="12">
    <source>
        <dbReference type="SAM" id="MobiDB-lite"/>
    </source>
</evidence>
<dbReference type="PROSITE" id="PS50860">
    <property type="entry name" value="AA_TRNA_LIGASE_II_ALA"/>
    <property type="match status" value="1"/>
</dbReference>
<dbReference type="Proteomes" id="UP001148838">
    <property type="component" value="Unassembled WGS sequence"/>
</dbReference>
<comment type="catalytic activity">
    <reaction evidence="10">
        <text>tRNA(Ala) + L-alanine + ATP = L-alanyl-tRNA(Ala) + AMP + diphosphate</text>
        <dbReference type="Rhea" id="RHEA:12540"/>
        <dbReference type="Rhea" id="RHEA-COMP:9657"/>
        <dbReference type="Rhea" id="RHEA-COMP:9923"/>
        <dbReference type="ChEBI" id="CHEBI:30616"/>
        <dbReference type="ChEBI" id="CHEBI:33019"/>
        <dbReference type="ChEBI" id="CHEBI:57972"/>
        <dbReference type="ChEBI" id="CHEBI:78442"/>
        <dbReference type="ChEBI" id="CHEBI:78497"/>
        <dbReference type="ChEBI" id="CHEBI:456215"/>
        <dbReference type="EC" id="6.1.1.7"/>
    </reaction>
</comment>
<evidence type="ECO:0000313" key="16">
    <source>
        <dbReference type="Proteomes" id="UP001148838"/>
    </source>
</evidence>
<dbReference type="EC" id="6.1.1.7" evidence="2"/>
<dbReference type="Gene3D" id="3.60.10.10">
    <property type="entry name" value="Endonuclease/exonuclease/phosphatase"/>
    <property type="match status" value="1"/>
</dbReference>
<dbReference type="PANTHER" id="PTHR11777">
    <property type="entry name" value="ALANYL-TRNA SYNTHETASE"/>
    <property type="match status" value="1"/>
</dbReference>
<dbReference type="PRINTS" id="PR00980">
    <property type="entry name" value="TRNASYNTHALA"/>
</dbReference>
<dbReference type="EMBL" id="JAJSOF020000037">
    <property type="protein sequence ID" value="KAJ4427938.1"/>
    <property type="molecule type" value="Genomic_DNA"/>
</dbReference>
<keyword evidence="16" id="KW-1185">Reference proteome</keyword>
<dbReference type="SUPFAM" id="SSF55681">
    <property type="entry name" value="Class II aaRS and biotin synthetases"/>
    <property type="match status" value="1"/>
</dbReference>
<dbReference type="InterPro" id="IPR000477">
    <property type="entry name" value="RT_dom"/>
</dbReference>
<keyword evidence="3 10" id="KW-0820">tRNA-binding</keyword>
<evidence type="ECO:0000256" key="3">
    <source>
        <dbReference type="ARBA" id="ARBA00022555"/>
    </source>
</evidence>
<feature type="domain" description="Alanyl-transfer RNA synthetases family profile" evidence="13">
    <location>
        <begin position="777"/>
        <end position="1465"/>
    </location>
</feature>
<keyword evidence="8 10" id="KW-0648">Protein biosynthesis</keyword>
<accession>A0ABQ8S1X3</accession>
<evidence type="ECO:0000256" key="7">
    <source>
        <dbReference type="ARBA" id="ARBA00022884"/>
    </source>
</evidence>
<comment type="domain">
    <text evidence="10">Consists of three domains; the N-terminal catalytic domain, the editing domain and the C-terminal C-Ala domain. The editing domain removes incorrectly charged amino acids, while the C-Ala domain, along with tRNA(Ala), serves as a bridge to cooperatively bring together the editing and aminoacylation centers thus stimulating deacylation of misacylated tRNAs.</text>
</comment>
<evidence type="ECO:0000256" key="5">
    <source>
        <dbReference type="ARBA" id="ARBA00022741"/>
    </source>
</evidence>
<organism evidence="15 16">
    <name type="scientific">Periplaneta americana</name>
    <name type="common">American cockroach</name>
    <name type="synonym">Blatta americana</name>
    <dbReference type="NCBI Taxonomy" id="6978"/>
    <lineage>
        <taxon>Eukaryota</taxon>
        <taxon>Metazoa</taxon>
        <taxon>Ecdysozoa</taxon>
        <taxon>Arthropoda</taxon>
        <taxon>Hexapoda</taxon>
        <taxon>Insecta</taxon>
        <taxon>Pterygota</taxon>
        <taxon>Neoptera</taxon>
        <taxon>Polyneoptera</taxon>
        <taxon>Dictyoptera</taxon>
        <taxon>Blattodea</taxon>
        <taxon>Blattoidea</taxon>
        <taxon>Blattidae</taxon>
        <taxon>Blattinae</taxon>
        <taxon>Periplaneta</taxon>
    </lineage>
</organism>
<name>A0ABQ8S1X3_PERAM</name>
<dbReference type="InterPro" id="IPR002318">
    <property type="entry name" value="Ala-tRNA-lgiase_IIc"/>
</dbReference>
<evidence type="ECO:0000256" key="4">
    <source>
        <dbReference type="ARBA" id="ARBA00022598"/>
    </source>
</evidence>
<feature type="region of interest" description="Disordered" evidence="12">
    <location>
        <begin position="31"/>
        <end position="86"/>
    </location>
</feature>
<keyword evidence="9 10" id="KW-0030">Aminoacyl-tRNA synthetase</keyword>
<comment type="function">
    <text evidence="10">Catalyzes the attachment of alanine to tRNA(Ala) in a two-step reaction: alanine is first activated by ATP to form Ala-AMP and then transferred to the acceptor end of tRNA(Ala). Also edits incorrectly charged tRNA(Ala) via its editing domain.</text>
</comment>
<dbReference type="SUPFAM" id="SSF56672">
    <property type="entry name" value="DNA/RNA polymerases"/>
    <property type="match status" value="1"/>
</dbReference>
<dbReference type="Pfam" id="PF00078">
    <property type="entry name" value="RVT_1"/>
    <property type="match status" value="1"/>
</dbReference>
<dbReference type="InterPro" id="IPR045864">
    <property type="entry name" value="aa-tRNA-synth_II/BPL/LPL"/>
</dbReference>
<comment type="subunit">
    <text evidence="10">Monomer.</text>
</comment>
<dbReference type="InterPro" id="IPR036691">
    <property type="entry name" value="Endo/exonu/phosph_ase_sf"/>
</dbReference>
<sequence>MDQVSETLMQKMSLLLETQLQQTEILTTITQRPSVIRGKAPNPPTTQHSNPEHNDNNNGTKPQDQMPEKQVEHHTTQSNGNEEHTWVEVARRPPPRNTGIQGTRPFDTACNLRAADRKAWLFIGRLHPTTDAETLTFHLKDADEWHQQGFYCINNMAKQGDRGRPRGGTSILMKPKLSPFKITHKSDFVLMVKANLCTAICVYFPPDMKQEDIIAEIGAALTKVPNSEPLILAGDLNTRIDSQSNKTSAVLDYLREEGLSVVNKASDKTYYCYNGSSTIDLLFVNDRLSATSQNILYNIVIRKHLPVETTLLLKKNGNTKQTHETKLARKLDTEKLGRAQLSNTLQSIQTGSIDSTQEGLERIIIEAIPTLETNKRISKPWFNTLCYAERRLALKALHMTKEFPTDSNLRNYSELRKQYKKTLKAAKEAYEIKQEMAMIEEAERDPFKALKPRNPKFPKNIPMEVWIDHLSATICGKETRPPTTYSTSENFQPITKQEIMEVIRTSKDQKAPGPDQICNEHLKAAAPTMIEAWTALLNECLRQGRIPTKWRTSKIKMLYKGKGDAGNPNSYRGIALENTLLKVLTKILTQRLTQLVDAMLPEFQFGFRTGRSTIQAVQCLKQDITEALSHDKGKLYTVFVDYTKAFDLLDRRLIIHKLEEMIGREHYITKITRDILHNNNITIDDGISISKHIQQTIGVLQGDPLSPLLFNIATADISEIITKEAVKIYVYADDLAISSTSREELQETLDRLAVWARERDLKINLEKQCTLYFGKAFKPIFLGTVDPNSDMAKWVRVVNTQKCIRAGGKHNDLDDVGKDVYHHTFFEMLGNWSFGDYFKGKGQLIVDVLNKLRDISRKLTFFVSQFREDRLYVTYFGGDSAANLAPDEECKQIWINLGIPPSHVLPGSMKDNFWEMGETGPCGPCSELHFDRIGGRDAAHLVNQDDPDVLEIWNLVFIQFNRESDGSLRSLPKKHIDCGLGLERLVSVIQQKRSNYDTDLFMPLFDAIQKGTGAPPYKGRVGDEDVDGIDMAYRVLADHARTLTISLSDGGRPDNTGRGYVLRRILRRGVRYATEKLNAKPGFFASLVNTVVAILGDTFPEVKKDPLSVMDIINEEEAQFLKTLSRGRNLLNRTILKLGDSKTVPGDVAWRLYDTYGFPVDLTQLMSEEKGLVVDMKAYEEAKKHAQILSQAKGDLYDDQINIDIHAIADLQNQGVPRTNDMPKYNYHAKSEDKDAEYEFEPCTAKVIALRHSKKFVDYVNSGQECGVLLDKTCFYAEQGGQIYDEGFLVKIGDESVEFSVKNVQVRGGYVLHIGTIEGTLRKGDEVYLHLDEARRRLVMNNHTGTHVLNYALRSVLGTDADQRGSLVAPDRLRFDFTNKGAMSVQQVKATEVQSNAVINKNEPVYAKESKLALAKTIQGLRAVFDETYPDPVRVVSIGVPVEKLENDPYGSLGNNTSVEFCGGT</sequence>
<evidence type="ECO:0000259" key="13">
    <source>
        <dbReference type="PROSITE" id="PS50860"/>
    </source>
</evidence>
<evidence type="ECO:0000259" key="14">
    <source>
        <dbReference type="PROSITE" id="PS50878"/>
    </source>
</evidence>
<keyword evidence="6 10" id="KW-0067">ATP-binding</keyword>
<evidence type="ECO:0000256" key="11">
    <source>
        <dbReference type="SAM" id="Coils"/>
    </source>
</evidence>
<dbReference type="InterPro" id="IPR023033">
    <property type="entry name" value="Ala_tRNA_ligase_euk/bac"/>
</dbReference>
<keyword evidence="7 10" id="KW-0694">RNA-binding</keyword>
<keyword evidence="5 10" id="KW-0547">Nucleotide-binding</keyword>
<feature type="domain" description="Reverse transcriptase" evidence="14">
    <location>
        <begin position="539"/>
        <end position="786"/>
    </location>
</feature>
<dbReference type="InterPro" id="IPR018164">
    <property type="entry name" value="Ala-tRNA-synth_IIc_N"/>
</dbReference>
<dbReference type="InterPro" id="IPR043502">
    <property type="entry name" value="DNA/RNA_pol_sf"/>
</dbReference>
<evidence type="ECO:0000256" key="10">
    <source>
        <dbReference type="HAMAP-Rule" id="MF_03133"/>
    </source>
</evidence>
<dbReference type="CDD" id="cd00673">
    <property type="entry name" value="AlaRS_core"/>
    <property type="match status" value="1"/>
</dbReference>
<dbReference type="InterPro" id="IPR018165">
    <property type="entry name" value="Ala-tRNA-synth_IIc_core"/>
</dbReference>
<protein>
    <recommendedName>
        <fullName evidence="2">alanine--tRNA ligase</fullName>
        <ecNumber evidence="2">6.1.1.7</ecNumber>
    </recommendedName>
</protein>
<feature type="coiled-coil region" evidence="11">
    <location>
        <begin position="409"/>
        <end position="436"/>
    </location>
</feature>
<dbReference type="PANTHER" id="PTHR11777:SF9">
    <property type="entry name" value="ALANINE--TRNA LIGASE, CYTOPLASMIC"/>
    <property type="match status" value="1"/>
</dbReference>
<dbReference type="PROSITE" id="PS50878">
    <property type="entry name" value="RT_POL"/>
    <property type="match status" value="1"/>
</dbReference>
<evidence type="ECO:0000313" key="15">
    <source>
        <dbReference type="EMBL" id="KAJ4427938.1"/>
    </source>
</evidence>
<dbReference type="Pfam" id="PF14529">
    <property type="entry name" value="Exo_endo_phos_2"/>
    <property type="match status" value="1"/>
</dbReference>
<dbReference type="SUPFAM" id="SSF50447">
    <property type="entry name" value="Translation proteins"/>
    <property type="match status" value="1"/>
</dbReference>
<evidence type="ECO:0000256" key="6">
    <source>
        <dbReference type="ARBA" id="ARBA00022840"/>
    </source>
</evidence>
<evidence type="ECO:0000256" key="1">
    <source>
        <dbReference type="ARBA" id="ARBA00008226"/>
    </source>
</evidence>
<dbReference type="Pfam" id="PF01411">
    <property type="entry name" value="tRNA-synt_2c"/>
    <property type="match status" value="1"/>
</dbReference>
<dbReference type="HAMAP" id="MF_00036_B">
    <property type="entry name" value="Ala_tRNA_synth_B"/>
    <property type="match status" value="1"/>
</dbReference>
<comment type="caution">
    <text evidence="15">The sequence shown here is derived from an EMBL/GenBank/DDBJ whole genome shotgun (WGS) entry which is preliminary data.</text>
</comment>
<proteinExistence type="inferred from homology"/>